<dbReference type="AlphaFoldDB" id="A0A8S3V4C4"/>
<dbReference type="Gene3D" id="1.25.40.20">
    <property type="entry name" value="Ankyrin repeat-containing domain"/>
    <property type="match status" value="1"/>
</dbReference>
<proteinExistence type="predicted"/>
<evidence type="ECO:0000313" key="4">
    <source>
        <dbReference type="Proteomes" id="UP000683360"/>
    </source>
</evidence>
<accession>A0A8S3V4C4</accession>
<keyword evidence="1" id="KW-0677">Repeat</keyword>
<dbReference type="EMBL" id="CAJPWZ010002972">
    <property type="protein sequence ID" value="CAG2249495.1"/>
    <property type="molecule type" value="Genomic_DNA"/>
</dbReference>
<dbReference type="SUPFAM" id="SSF48403">
    <property type="entry name" value="Ankyrin repeat"/>
    <property type="match status" value="1"/>
</dbReference>
<dbReference type="PANTHER" id="PTHR24126:SF14">
    <property type="entry name" value="ANK_REP_REGION DOMAIN-CONTAINING PROTEIN"/>
    <property type="match status" value="1"/>
</dbReference>
<evidence type="ECO:0000313" key="3">
    <source>
        <dbReference type="EMBL" id="CAG2249495.1"/>
    </source>
</evidence>
<keyword evidence="2" id="KW-0040">ANK repeat</keyword>
<dbReference type="OrthoDB" id="10316127at2759"/>
<keyword evidence="4" id="KW-1185">Reference proteome</keyword>
<evidence type="ECO:0000256" key="1">
    <source>
        <dbReference type="ARBA" id="ARBA00022737"/>
    </source>
</evidence>
<name>A0A8S3V4C4_MYTED</name>
<dbReference type="InterPro" id="IPR036770">
    <property type="entry name" value="Ankyrin_rpt-contain_sf"/>
</dbReference>
<protein>
    <submittedName>
        <fullName evidence="3">Uncharacterized protein</fullName>
    </submittedName>
</protein>
<dbReference type="PANTHER" id="PTHR24126">
    <property type="entry name" value="ANKYRIN REPEAT, PH AND SEC7 DOMAIN CONTAINING PROTEIN SECG-RELATED"/>
    <property type="match status" value="1"/>
</dbReference>
<dbReference type="Proteomes" id="UP000683360">
    <property type="component" value="Unassembled WGS sequence"/>
</dbReference>
<dbReference type="Pfam" id="PF00023">
    <property type="entry name" value="Ank"/>
    <property type="match status" value="1"/>
</dbReference>
<sequence>MLKEKKLQLVRLLLERGSDAFIGEALIQAGADPKSCDNIYCLHFAVTNRQLRSSTEPWVNFVCLLLDKGAYPNEFKGNVSNLIEVTVKKNILLIEKILKHGGDVNFADNTKRTALHYACIIKNAMDRDEIIDKLLDFGAGLNCPSITGEKPLDVLMKSMIHDLRNNCDIWDNPNDPCYQKYVVDLSSFNRFVSGGCDLTPVQDLKTDMFISFQKYIFEWSTNLIVESNDRSNESVLLTLLQTGLFETAECLIRCGWQVEREKWFSTNKIANLHASGIEICGTSRKLEVQDGQDRFQKKTIRQQLIKASRGAEIETRINLLPIPSIIQSFLAFRYLLQDYEIIKLRKNHSSFYSTRDSSLYSTRNRFEMPYYSENDNEYSHITDFDYDVY</sequence>
<gene>
    <name evidence="3" type="ORF">MEDL_61263</name>
</gene>
<comment type="caution">
    <text evidence="3">The sequence shown here is derived from an EMBL/GenBank/DDBJ whole genome shotgun (WGS) entry which is preliminary data.</text>
</comment>
<reference evidence="3" key="1">
    <citation type="submission" date="2021-03" db="EMBL/GenBank/DDBJ databases">
        <authorList>
            <person name="Bekaert M."/>
        </authorList>
    </citation>
    <scope>NUCLEOTIDE SEQUENCE</scope>
</reference>
<organism evidence="3 4">
    <name type="scientific">Mytilus edulis</name>
    <name type="common">Blue mussel</name>
    <dbReference type="NCBI Taxonomy" id="6550"/>
    <lineage>
        <taxon>Eukaryota</taxon>
        <taxon>Metazoa</taxon>
        <taxon>Spiralia</taxon>
        <taxon>Lophotrochozoa</taxon>
        <taxon>Mollusca</taxon>
        <taxon>Bivalvia</taxon>
        <taxon>Autobranchia</taxon>
        <taxon>Pteriomorphia</taxon>
        <taxon>Mytilida</taxon>
        <taxon>Mytiloidea</taxon>
        <taxon>Mytilidae</taxon>
        <taxon>Mytilinae</taxon>
        <taxon>Mytilus</taxon>
    </lineage>
</organism>
<dbReference type="InterPro" id="IPR002110">
    <property type="entry name" value="Ankyrin_rpt"/>
</dbReference>
<evidence type="ECO:0000256" key="2">
    <source>
        <dbReference type="ARBA" id="ARBA00023043"/>
    </source>
</evidence>
<dbReference type="SMART" id="SM00248">
    <property type="entry name" value="ANK"/>
    <property type="match status" value="3"/>
</dbReference>